<proteinExistence type="predicted"/>
<feature type="region of interest" description="Disordered" evidence="1">
    <location>
        <begin position="1"/>
        <end position="148"/>
    </location>
</feature>
<protein>
    <recommendedName>
        <fullName evidence="4">SPRY domain-containing protein</fullName>
    </recommendedName>
</protein>
<feature type="compositionally biased region" description="Basic and acidic residues" evidence="1">
    <location>
        <begin position="106"/>
        <end position="120"/>
    </location>
</feature>
<reference evidence="2" key="2">
    <citation type="journal article" date="2019" name="bioRxiv">
        <title>Genomics, evolutionary history and diagnostics of the Alternaria alternata species group including apple and Asian pear pathotypes.</title>
        <authorList>
            <person name="Armitage A.D."/>
            <person name="Cockerton H.M."/>
            <person name="Sreenivasaprasad S."/>
            <person name="Woodhall J.W."/>
            <person name="Lane C.R."/>
            <person name="Harrison R.J."/>
            <person name="Clarkson J.P."/>
        </authorList>
    </citation>
    <scope>NUCLEOTIDE SEQUENCE</scope>
    <source>
        <strain evidence="2">FERA 1164</strain>
    </source>
</reference>
<feature type="compositionally biased region" description="Polar residues" evidence="1">
    <location>
        <begin position="386"/>
        <end position="396"/>
    </location>
</feature>
<name>A0AB37WN01_9PLEO</name>
<feature type="compositionally biased region" description="Basic and acidic residues" evidence="1">
    <location>
        <begin position="127"/>
        <end position="136"/>
    </location>
</feature>
<feature type="region of interest" description="Disordered" evidence="1">
    <location>
        <begin position="386"/>
        <end position="484"/>
    </location>
</feature>
<sequence length="546" mass="59997">MSRKDPPGGPRPERRHSDAYEFGDKAESPPSSQGNQEPVRVLGNDRKELKDRESFFEKDNGFLDYDDAGRTGRRGRSSSPRQSPHRDQARDYRRRSRDRSHSRSLSQEHDRRRRNPEPLRGRNTQRGRRDASDHWRPPGSLYRHNNAGYTITDHNNGKSFNCGPEYFMKPEVLQDVTGRYGPGDVVSVRHSDFSYDNQAEIGAQFTLSSQGKIYIKKDVPFILFKVEPGYGIGWLGRSASSRGLRGMHWIPESDYPKYMGVATEGDLAGPAGNDSPHNQLQVVPVVGSERLYPTTHIFVGELVKVPIPRIHKHWGRLGYDSYYRLVCLMNFLTAGPLSLNASPDSIPKDIGLDIGALRTLRSANDSLVGGWAERLAAYAASHPLNSVPASTQSRVDSPQVQARPQQARARPQLQAPSKDSRPPPAVRSVPGNQDSKNSSPMPGPNRATNKVGQPPATPNTSSHRATQAPTAPGAAAQDECQPDPHADVRQAHVVDASAKGGVASAIGSARDIDAGVYNASVHNEQHNLFRVESGESSGSEEGEILE</sequence>
<evidence type="ECO:0000313" key="3">
    <source>
        <dbReference type="Proteomes" id="UP000292340"/>
    </source>
</evidence>
<feature type="compositionally biased region" description="Basic residues" evidence="1">
    <location>
        <begin position="92"/>
        <end position="102"/>
    </location>
</feature>
<feature type="compositionally biased region" description="Basic and acidic residues" evidence="1">
    <location>
        <begin position="1"/>
        <end position="27"/>
    </location>
</feature>
<organism evidence="2 3">
    <name type="scientific">Alternaria tenuissima</name>
    <dbReference type="NCBI Taxonomy" id="119927"/>
    <lineage>
        <taxon>Eukaryota</taxon>
        <taxon>Fungi</taxon>
        <taxon>Dikarya</taxon>
        <taxon>Ascomycota</taxon>
        <taxon>Pezizomycotina</taxon>
        <taxon>Dothideomycetes</taxon>
        <taxon>Pleosporomycetidae</taxon>
        <taxon>Pleosporales</taxon>
        <taxon>Pleosporineae</taxon>
        <taxon>Pleosporaceae</taxon>
        <taxon>Alternaria</taxon>
        <taxon>Alternaria sect. Alternaria</taxon>
        <taxon>Alternaria alternata complex</taxon>
    </lineage>
</organism>
<feature type="compositionally biased region" description="Basic and acidic residues" evidence="1">
    <location>
        <begin position="43"/>
        <end position="61"/>
    </location>
</feature>
<reference evidence="2" key="1">
    <citation type="submission" date="2017-10" db="EMBL/GenBank/DDBJ databases">
        <authorList>
            <person name="Armitage A.D."/>
            <person name="Barbara D.J."/>
            <person name="Woodhall J.W."/>
            <person name="Sreenivasaprasad S."/>
            <person name="Lane C.R."/>
            <person name="Clarkson J.P."/>
            <person name="Harrison R.J."/>
        </authorList>
    </citation>
    <scope>NUCLEOTIDE SEQUENCE</scope>
    <source>
        <strain evidence="2">FERA 1164</strain>
    </source>
</reference>
<evidence type="ECO:0008006" key="4">
    <source>
        <dbReference type="Google" id="ProtNLM"/>
    </source>
</evidence>
<dbReference type="AlphaFoldDB" id="A0AB37WN01"/>
<dbReference type="EMBL" id="PDXB01000007">
    <property type="protein sequence ID" value="RYN32508.1"/>
    <property type="molecule type" value="Genomic_DNA"/>
</dbReference>
<feature type="compositionally biased region" description="Low complexity" evidence="1">
    <location>
        <begin position="398"/>
        <end position="416"/>
    </location>
</feature>
<feature type="compositionally biased region" description="Polar residues" evidence="1">
    <location>
        <begin position="430"/>
        <end position="451"/>
    </location>
</feature>
<gene>
    <name evidence="2" type="ORF">AA0115_g3849</name>
</gene>
<dbReference type="Proteomes" id="UP000292340">
    <property type="component" value="Unassembled WGS sequence"/>
</dbReference>
<accession>A0AB37WN01</accession>
<comment type="caution">
    <text evidence="2">The sequence shown here is derived from an EMBL/GenBank/DDBJ whole genome shotgun (WGS) entry which is preliminary data.</text>
</comment>
<feature type="compositionally biased region" description="Low complexity" evidence="1">
    <location>
        <begin position="465"/>
        <end position="477"/>
    </location>
</feature>
<evidence type="ECO:0000256" key="1">
    <source>
        <dbReference type="SAM" id="MobiDB-lite"/>
    </source>
</evidence>
<evidence type="ECO:0000313" key="2">
    <source>
        <dbReference type="EMBL" id="RYN32508.1"/>
    </source>
</evidence>